<accession>A0AAD2TLM3</accession>
<name>A0AAD2TLM3_PARDI</name>
<gene>
    <name evidence="1" type="ORF">HMPREF1059_03719</name>
</gene>
<dbReference type="EMBL" id="AGZN01000040">
    <property type="protein sequence ID" value="EKN21545.1"/>
    <property type="molecule type" value="Genomic_DNA"/>
</dbReference>
<proteinExistence type="predicted"/>
<dbReference type="AlphaFoldDB" id="A0AAD2TLM3"/>
<protein>
    <submittedName>
        <fullName evidence="1">Uncharacterized protein</fullName>
    </submittedName>
</protein>
<sequence length="35" mass="3725">MPGIPDKAFAQAEIVAPVVITSSMSRICLFFKLSG</sequence>
<organism evidence="1 2">
    <name type="scientific">Parabacteroides distasonis CL09T03C24</name>
    <dbReference type="NCBI Taxonomy" id="999417"/>
    <lineage>
        <taxon>Bacteria</taxon>
        <taxon>Pseudomonadati</taxon>
        <taxon>Bacteroidota</taxon>
        <taxon>Bacteroidia</taxon>
        <taxon>Bacteroidales</taxon>
        <taxon>Tannerellaceae</taxon>
        <taxon>Parabacteroides</taxon>
    </lineage>
</organism>
<comment type="caution">
    <text evidence="1">The sequence shown here is derived from an EMBL/GenBank/DDBJ whole genome shotgun (WGS) entry which is preliminary data.</text>
</comment>
<evidence type="ECO:0000313" key="1">
    <source>
        <dbReference type="EMBL" id="EKN21545.1"/>
    </source>
</evidence>
<dbReference type="Proteomes" id="UP000006262">
    <property type="component" value="Unassembled WGS sequence"/>
</dbReference>
<reference evidence="1 2" key="1">
    <citation type="submission" date="2012-02" db="EMBL/GenBank/DDBJ databases">
        <title>The Genome Sequence of Parabacteroides distasonis CL09T03C24.</title>
        <authorList>
            <consortium name="The Broad Institute Genome Sequencing Platform"/>
            <person name="Earl A."/>
            <person name="Ward D."/>
            <person name="Feldgarden M."/>
            <person name="Gevers D."/>
            <person name="Zitomersky N.L."/>
            <person name="Coyne M.J."/>
            <person name="Comstock L.E."/>
            <person name="Young S.K."/>
            <person name="Zeng Q."/>
            <person name="Gargeya S."/>
            <person name="Fitzgerald M."/>
            <person name="Haas B."/>
            <person name="Abouelleil A."/>
            <person name="Alvarado L."/>
            <person name="Arachchi H.M."/>
            <person name="Berlin A."/>
            <person name="Chapman S.B."/>
            <person name="Gearin G."/>
            <person name="Goldberg J."/>
            <person name="Griggs A."/>
            <person name="Gujja S."/>
            <person name="Hansen M."/>
            <person name="Heiman D."/>
            <person name="Howarth C."/>
            <person name="Larimer J."/>
            <person name="Lui A."/>
            <person name="MacDonald P.J.P."/>
            <person name="McCowen C."/>
            <person name="Montmayeur A."/>
            <person name="Murphy C."/>
            <person name="Neiman D."/>
            <person name="Pearson M."/>
            <person name="Priest M."/>
            <person name="Roberts A."/>
            <person name="Saif S."/>
            <person name="Shea T."/>
            <person name="Sisk P."/>
            <person name="Stolte C."/>
            <person name="Sykes S."/>
            <person name="Wortman J."/>
            <person name="Nusbaum C."/>
            <person name="Birren B."/>
        </authorList>
    </citation>
    <scope>NUCLEOTIDE SEQUENCE [LARGE SCALE GENOMIC DNA]</scope>
    <source>
        <strain evidence="1 2">CL09T03C24</strain>
    </source>
</reference>
<evidence type="ECO:0000313" key="2">
    <source>
        <dbReference type="Proteomes" id="UP000006262"/>
    </source>
</evidence>